<feature type="transmembrane region" description="Helical" evidence="2">
    <location>
        <begin position="95"/>
        <end position="126"/>
    </location>
</feature>
<evidence type="ECO:0000256" key="2">
    <source>
        <dbReference type="SAM" id="Phobius"/>
    </source>
</evidence>
<comment type="caution">
    <text evidence="4">The sequence shown here is derived from an EMBL/GenBank/DDBJ whole genome shotgun (WGS) entry which is preliminary data.</text>
</comment>
<keyword evidence="2" id="KW-0472">Membrane</keyword>
<evidence type="ECO:0000313" key="4">
    <source>
        <dbReference type="EMBL" id="RAV32815.1"/>
    </source>
</evidence>
<sequence>MSPVTSPNNTVSTEVYRPQPSGRFAAPLPTAQASAGTADGTADTSAAPEPKAAPAAKWLVLLLGLLLLALTAVLIRDILVHEQAITGGQWLPHAFTWLGALTFVTWMFAAAIACGLLALLVLWFVFKPRAKTHLPLAAGTEAWVRPTDVARMSTASARRINGVLRAHSKASRKKVKVHAVVGVLDDGLQQRITDAVERRVSVLANPPAVEVRVTNEGANR</sequence>
<name>A0A364V843_9CORY</name>
<gene>
    <name evidence="4" type="ORF">DLJ54_01545</name>
</gene>
<dbReference type="EMBL" id="QHCV01000009">
    <property type="protein sequence ID" value="RAV32815.1"/>
    <property type="molecule type" value="Genomic_DNA"/>
</dbReference>
<feature type="compositionally biased region" description="Polar residues" evidence="1">
    <location>
        <begin position="1"/>
        <end position="13"/>
    </location>
</feature>
<dbReference type="RefSeq" id="WP_113630113.1">
    <property type="nucleotide sequence ID" value="NZ_QHCV01000009.1"/>
</dbReference>
<keyword evidence="5" id="KW-1185">Reference proteome</keyword>
<feature type="domain" description="DUF6286" evidence="3">
    <location>
        <begin position="116"/>
        <end position="213"/>
    </location>
</feature>
<evidence type="ECO:0000256" key="1">
    <source>
        <dbReference type="SAM" id="MobiDB-lite"/>
    </source>
</evidence>
<dbReference type="AlphaFoldDB" id="A0A364V843"/>
<reference evidence="4 5" key="1">
    <citation type="journal article" date="2018" name="Syst. Appl. Microbiol.">
        <title>Corynebacterium heidelbergense sp. nov., isolated from the preen glands of Egyptian geese (Alopochen aegyptiacus).</title>
        <authorList>
            <person name="Braun M.S."/>
            <person name="Wang E."/>
            <person name="Zimmermann S."/>
            <person name="Wink M."/>
        </authorList>
    </citation>
    <scope>NUCLEOTIDE SEQUENCE [LARGE SCALE GENOMIC DNA]</scope>
    <source>
        <strain evidence="4 5">647</strain>
    </source>
</reference>
<dbReference type="InterPro" id="IPR046253">
    <property type="entry name" value="DUF6286"/>
</dbReference>
<dbReference type="Proteomes" id="UP000251577">
    <property type="component" value="Unassembled WGS sequence"/>
</dbReference>
<organism evidence="4 5">
    <name type="scientific">Corynebacterium heidelbergense</name>
    <dbReference type="NCBI Taxonomy" id="2055947"/>
    <lineage>
        <taxon>Bacteria</taxon>
        <taxon>Bacillati</taxon>
        <taxon>Actinomycetota</taxon>
        <taxon>Actinomycetes</taxon>
        <taxon>Mycobacteriales</taxon>
        <taxon>Corynebacteriaceae</taxon>
        <taxon>Corynebacterium</taxon>
    </lineage>
</organism>
<proteinExistence type="predicted"/>
<protein>
    <recommendedName>
        <fullName evidence="3">DUF6286 domain-containing protein</fullName>
    </recommendedName>
</protein>
<dbReference type="Pfam" id="PF19803">
    <property type="entry name" value="DUF6286"/>
    <property type="match status" value="1"/>
</dbReference>
<evidence type="ECO:0000259" key="3">
    <source>
        <dbReference type="Pfam" id="PF19803"/>
    </source>
</evidence>
<keyword evidence="2" id="KW-0812">Transmembrane</keyword>
<feature type="region of interest" description="Disordered" evidence="1">
    <location>
        <begin position="1"/>
        <end position="27"/>
    </location>
</feature>
<evidence type="ECO:0000313" key="5">
    <source>
        <dbReference type="Proteomes" id="UP000251577"/>
    </source>
</evidence>
<accession>A0A364V843</accession>
<keyword evidence="2" id="KW-1133">Transmembrane helix</keyword>
<feature type="transmembrane region" description="Helical" evidence="2">
    <location>
        <begin position="58"/>
        <end position="75"/>
    </location>
</feature>